<keyword evidence="10 13" id="KW-1133">Transmembrane helix</keyword>
<dbReference type="Gene3D" id="3.90.1310.10">
    <property type="entry name" value="Penicillin-binding protein 2a (Domain 2)"/>
    <property type="match status" value="1"/>
</dbReference>
<reference evidence="16" key="1">
    <citation type="submission" date="2020-04" db="EMBL/GenBank/DDBJ databases">
        <authorList>
            <person name="Zhang T."/>
        </authorList>
    </citation>
    <scope>NUCLEOTIDE SEQUENCE</scope>
    <source>
        <strain evidence="16">HKST-UBA79</strain>
    </source>
</reference>
<dbReference type="GO" id="GO:0071555">
    <property type="term" value="P:cell wall organization"/>
    <property type="evidence" value="ECO:0007669"/>
    <property type="project" value="UniProtKB-KW"/>
</dbReference>
<evidence type="ECO:0000313" key="17">
    <source>
        <dbReference type="Proteomes" id="UP000740557"/>
    </source>
</evidence>
<evidence type="ECO:0000313" key="16">
    <source>
        <dbReference type="EMBL" id="MCA9307916.1"/>
    </source>
</evidence>
<gene>
    <name evidence="16" type="primary">mrdA</name>
    <name evidence="16" type="ORF">KC980_00215</name>
</gene>
<evidence type="ECO:0000259" key="14">
    <source>
        <dbReference type="Pfam" id="PF00905"/>
    </source>
</evidence>
<dbReference type="AlphaFoldDB" id="A0A955EC85"/>
<evidence type="ECO:0000256" key="1">
    <source>
        <dbReference type="ARBA" id="ARBA00004167"/>
    </source>
</evidence>
<dbReference type="GO" id="GO:0071972">
    <property type="term" value="F:peptidoglycan L,D-transpeptidase activity"/>
    <property type="evidence" value="ECO:0007669"/>
    <property type="project" value="TreeGrafter"/>
</dbReference>
<dbReference type="Proteomes" id="UP000740557">
    <property type="component" value="Unassembled WGS sequence"/>
</dbReference>
<dbReference type="SUPFAM" id="SSF56601">
    <property type="entry name" value="beta-lactamase/transpeptidase-like"/>
    <property type="match status" value="1"/>
</dbReference>
<evidence type="ECO:0000256" key="2">
    <source>
        <dbReference type="ARBA" id="ARBA00004236"/>
    </source>
</evidence>
<comment type="subcellular location">
    <subcellularLocation>
        <location evidence="2">Cell membrane</location>
    </subcellularLocation>
    <subcellularLocation>
        <location evidence="1">Membrane</location>
        <topology evidence="1">Single-pass membrane protein</topology>
    </subcellularLocation>
</comment>
<dbReference type="EC" id="3.4.16.4" evidence="16"/>
<keyword evidence="4" id="KW-0997">Cell inner membrane</keyword>
<feature type="domain" description="Penicillin-binding protein transpeptidase" evidence="14">
    <location>
        <begin position="298"/>
        <end position="625"/>
    </location>
</feature>
<dbReference type="Gene3D" id="3.40.710.10">
    <property type="entry name" value="DD-peptidase/beta-lactamase superfamily"/>
    <property type="match status" value="1"/>
</dbReference>
<dbReference type="PANTHER" id="PTHR30627">
    <property type="entry name" value="PEPTIDOGLYCAN D,D-TRANSPEPTIDASE"/>
    <property type="match status" value="1"/>
</dbReference>
<keyword evidence="12" id="KW-0961">Cell wall biogenesis/degradation</keyword>
<dbReference type="PANTHER" id="PTHR30627:SF2">
    <property type="entry name" value="PEPTIDOGLYCAN D,D-TRANSPEPTIDASE MRDA"/>
    <property type="match status" value="1"/>
</dbReference>
<evidence type="ECO:0000256" key="9">
    <source>
        <dbReference type="ARBA" id="ARBA00022984"/>
    </source>
</evidence>
<evidence type="ECO:0000256" key="8">
    <source>
        <dbReference type="ARBA" id="ARBA00022960"/>
    </source>
</evidence>
<evidence type="ECO:0000256" key="12">
    <source>
        <dbReference type="ARBA" id="ARBA00023316"/>
    </source>
</evidence>
<organism evidence="16 17">
    <name type="scientific">candidate division WWE3 bacterium</name>
    <dbReference type="NCBI Taxonomy" id="2053526"/>
    <lineage>
        <taxon>Bacteria</taxon>
        <taxon>Katanobacteria</taxon>
    </lineage>
</organism>
<dbReference type="GO" id="GO:0009002">
    <property type="term" value="F:serine-type D-Ala-D-Ala carboxypeptidase activity"/>
    <property type="evidence" value="ECO:0007669"/>
    <property type="project" value="UniProtKB-EC"/>
</dbReference>
<dbReference type="NCBIfam" id="TIGR03423">
    <property type="entry name" value="pbp2_mrdA"/>
    <property type="match status" value="1"/>
</dbReference>
<reference evidence="16" key="2">
    <citation type="journal article" date="2021" name="Microbiome">
        <title>Successional dynamics and alternative stable states in a saline activated sludge microbial community over 9 years.</title>
        <authorList>
            <person name="Wang Y."/>
            <person name="Ye J."/>
            <person name="Ju F."/>
            <person name="Liu L."/>
            <person name="Boyd J.A."/>
            <person name="Deng Y."/>
            <person name="Parks D.H."/>
            <person name="Jiang X."/>
            <person name="Yin X."/>
            <person name="Woodcroft B.J."/>
            <person name="Tyson G.W."/>
            <person name="Hugenholtz P."/>
            <person name="Polz M.F."/>
            <person name="Zhang T."/>
        </authorList>
    </citation>
    <scope>NUCLEOTIDE SEQUENCE</scope>
    <source>
        <strain evidence="16">HKST-UBA79</strain>
    </source>
</reference>
<dbReference type="SUPFAM" id="SSF56519">
    <property type="entry name" value="Penicillin binding protein dimerisation domain"/>
    <property type="match status" value="1"/>
</dbReference>
<dbReference type="GO" id="GO:0008658">
    <property type="term" value="F:penicillin binding"/>
    <property type="evidence" value="ECO:0007669"/>
    <property type="project" value="InterPro"/>
</dbReference>
<name>A0A955EC85_UNCKA</name>
<dbReference type="GO" id="GO:0005886">
    <property type="term" value="C:plasma membrane"/>
    <property type="evidence" value="ECO:0007669"/>
    <property type="project" value="UniProtKB-SubCell"/>
</dbReference>
<keyword evidence="8" id="KW-0133">Cell shape</keyword>
<evidence type="ECO:0000256" key="3">
    <source>
        <dbReference type="ARBA" id="ARBA00022475"/>
    </source>
</evidence>
<evidence type="ECO:0000259" key="15">
    <source>
        <dbReference type="Pfam" id="PF03717"/>
    </source>
</evidence>
<accession>A0A955EC85</accession>
<keyword evidence="9" id="KW-0573">Peptidoglycan synthesis</keyword>
<dbReference type="GO" id="GO:0009252">
    <property type="term" value="P:peptidoglycan biosynthetic process"/>
    <property type="evidence" value="ECO:0007669"/>
    <property type="project" value="UniProtKB-KW"/>
</dbReference>
<dbReference type="Pfam" id="PF00905">
    <property type="entry name" value="Transpeptidase"/>
    <property type="match status" value="1"/>
</dbReference>
<keyword evidence="16" id="KW-0121">Carboxypeptidase</keyword>
<keyword evidence="5" id="KW-0645">Protease</keyword>
<keyword evidence="3" id="KW-1003">Cell membrane</keyword>
<dbReference type="InterPro" id="IPR001460">
    <property type="entry name" value="PCN-bd_Tpept"/>
</dbReference>
<evidence type="ECO:0000256" key="10">
    <source>
        <dbReference type="ARBA" id="ARBA00022989"/>
    </source>
</evidence>
<comment type="caution">
    <text evidence="16">The sequence shown here is derived from an EMBL/GenBank/DDBJ whole genome shotgun (WGS) entry which is preliminary data.</text>
</comment>
<feature type="domain" description="Penicillin-binding protein dimerisation" evidence="15">
    <location>
        <begin position="97"/>
        <end position="254"/>
    </location>
</feature>
<evidence type="ECO:0000256" key="6">
    <source>
        <dbReference type="ARBA" id="ARBA00022692"/>
    </source>
</evidence>
<dbReference type="EMBL" id="JAGQNX010000008">
    <property type="protein sequence ID" value="MCA9307916.1"/>
    <property type="molecule type" value="Genomic_DNA"/>
</dbReference>
<dbReference type="InterPro" id="IPR005311">
    <property type="entry name" value="PBP_dimer"/>
</dbReference>
<dbReference type="InterPro" id="IPR050515">
    <property type="entry name" value="Beta-lactam/transpept"/>
</dbReference>
<dbReference type="Pfam" id="PF03717">
    <property type="entry name" value="PBP_dimer"/>
    <property type="match status" value="1"/>
</dbReference>
<dbReference type="GO" id="GO:0006508">
    <property type="term" value="P:proteolysis"/>
    <property type="evidence" value="ECO:0007669"/>
    <property type="project" value="UniProtKB-KW"/>
</dbReference>
<keyword evidence="6 13" id="KW-0812">Transmembrane</keyword>
<protein>
    <submittedName>
        <fullName evidence="16">Penicillin-binding protein 2</fullName>
        <ecNumber evidence="16">3.4.16.4</ecNumber>
    </submittedName>
</protein>
<evidence type="ECO:0000256" key="5">
    <source>
        <dbReference type="ARBA" id="ARBA00022670"/>
    </source>
</evidence>
<feature type="transmembrane region" description="Helical" evidence="13">
    <location>
        <begin position="54"/>
        <end position="73"/>
    </location>
</feature>
<keyword evidence="11 13" id="KW-0472">Membrane</keyword>
<sequence>MYSNFLDELRKVNPKKYRRSHFRGRSVNILGKLPMFDSKDASFILDFSYKLRTLLVFSAIVVIVTLTFFARLFSLQIVAGDEYSDASRDNRIRVVSTPAERGVIYDKNGDVIARNRPAFRVELNTKLCSTDSSDSKSCIAQLDSVGSFININKADLIKKIEDGASLIVLVDGLKKEDILALEANITKTPAVHVAISPKRDYTSAEAFSHLIGYVGLGETLYPTIVGKSGIELSYNDILTGIDGKQIVQVNSVGDYFDILAEQDPVPGKDIKLFVDSGLQVLAYELLKREVTSGIARAGAVVAQDPRTGGILALVSYPGYDSNKLVSGVTSQEYSSILNASGYPFYNRALSASYPPGSTFKMITASALLEEKTIDPQRTIFDPGYIQVGPYIYRNWKLDGHGNVDLLRAIQVSNDTYFYTVTGGHGDIGGLGITRLAKWAKLFGFGSPTGVDLPGEVSGFMPDGTGKEWYLGDTFISAIGQGDILATPLQVNNVNNYFASGGILFKPRVVDTILGSRILGLEEDSIKTRNIISTDTYNIVKTGLKMASSIGGTAYAVQDFSSTHIGIEVSGKTGTSEYIDSDGSLKTHAWYTSYAPYDNPTITLTVFLEGGGGGSTVAVPIARELYNYWFSDLSTQPYKDPLKESDNTIPLITEVSSIDR</sequence>
<evidence type="ECO:0000256" key="11">
    <source>
        <dbReference type="ARBA" id="ARBA00023136"/>
    </source>
</evidence>
<dbReference type="InterPro" id="IPR012338">
    <property type="entry name" value="Beta-lactam/transpept-like"/>
</dbReference>
<evidence type="ECO:0000256" key="7">
    <source>
        <dbReference type="ARBA" id="ARBA00022801"/>
    </source>
</evidence>
<proteinExistence type="predicted"/>
<evidence type="ECO:0000256" key="13">
    <source>
        <dbReference type="SAM" id="Phobius"/>
    </source>
</evidence>
<dbReference type="InterPro" id="IPR036138">
    <property type="entry name" value="PBP_dimer_sf"/>
</dbReference>
<dbReference type="GO" id="GO:0008360">
    <property type="term" value="P:regulation of cell shape"/>
    <property type="evidence" value="ECO:0007669"/>
    <property type="project" value="UniProtKB-KW"/>
</dbReference>
<keyword evidence="7 16" id="KW-0378">Hydrolase</keyword>
<evidence type="ECO:0000256" key="4">
    <source>
        <dbReference type="ARBA" id="ARBA00022519"/>
    </source>
</evidence>
<dbReference type="InterPro" id="IPR017790">
    <property type="entry name" value="Penicillin-binding_protein_2"/>
</dbReference>